<organism evidence="2">
    <name type="scientific">Arundo donax</name>
    <name type="common">Giant reed</name>
    <name type="synonym">Donax arundinaceus</name>
    <dbReference type="NCBI Taxonomy" id="35708"/>
    <lineage>
        <taxon>Eukaryota</taxon>
        <taxon>Viridiplantae</taxon>
        <taxon>Streptophyta</taxon>
        <taxon>Embryophyta</taxon>
        <taxon>Tracheophyta</taxon>
        <taxon>Spermatophyta</taxon>
        <taxon>Magnoliopsida</taxon>
        <taxon>Liliopsida</taxon>
        <taxon>Poales</taxon>
        <taxon>Poaceae</taxon>
        <taxon>PACMAD clade</taxon>
        <taxon>Arundinoideae</taxon>
        <taxon>Arundineae</taxon>
        <taxon>Arundo</taxon>
    </lineage>
</organism>
<reference evidence="2" key="1">
    <citation type="submission" date="2014-09" db="EMBL/GenBank/DDBJ databases">
        <authorList>
            <person name="Magalhaes I.L.F."/>
            <person name="Oliveira U."/>
            <person name="Santos F.R."/>
            <person name="Vidigal T.H.D.A."/>
            <person name="Brescovit A.D."/>
            <person name="Santos A.J."/>
        </authorList>
    </citation>
    <scope>NUCLEOTIDE SEQUENCE</scope>
    <source>
        <tissue evidence="2">Shoot tissue taken approximately 20 cm above the soil surface</tissue>
    </source>
</reference>
<reference evidence="2" key="2">
    <citation type="journal article" date="2015" name="Data Brief">
        <title>Shoot transcriptome of the giant reed, Arundo donax.</title>
        <authorList>
            <person name="Barrero R.A."/>
            <person name="Guerrero F.D."/>
            <person name="Moolhuijzen P."/>
            <person name="Goolsby J.A."/>
            <person name="Tidwell J."/>
            <person name="Bellgard S.E."/>
            <person name="Bellgard M.I."/>
        </authorList>
    </citation>
    <scope>NUCLEOTIDE SEQUENCE</scope>
    <source>
        <tissue evidence="2">Shoot tissue taken approximately 20 cm above the soil surface</tissue>
    </source>
</reference>
<keyword evidence="1" id="KW-0812">Transmembrane</keyword>
<evidence type="ECO:0000313" key="2">
    <source>
        <dbReference type="EMBL" id="JAD53683.1"/>
    </source>
</evidence>
<sequence>MASLDNRYAGIIFSCSWYFVCFLLHPA</sequence>
<name>A0A0A9AV01_ARUDO</name>
<keyword evidence="1" id="KW-0472">Membrane</keyword>
<protein>
    <submittedName>
        <fullName evidence="2">Uncharacterized protein</fullName>
    </submittedName>
</protein>
<evidence type="ECO:0000256" key="1">
    <source>
        <dbReference type="SAM" id="Phobius"/>
    </source>
</evidence>
<proteinExistence type="predicted"/>
<accession>A0A0A9AV01</accession>
<dbReference type="EMBL" id="GBRH01244212">
    <property type="protein sequence ID" value="JAD53683.1"/>
    <property type="molecule type" value="Transcribed_RNA"/>
</dbReference>
<dbReference type="AlphaFoldDB" id="A0A0A9AV01"/>
<keyword evidence="1" id="KW-1133">Transmembrane helix</keyword>
<feature type="transmembrane region" description="Helical" evidence="1">
    <location>
        <begin position="6"/>
        <end position="24"/>
    </location>
</feature>